<keyword evidence="1" id="KW-0489">Methyltransferase</keyword>
<feature type="domain" description="O-methyltransferase C-terminal" evidence="4">
    <location>
        <begin position="4"/>
        <end position="96"/>
    </location>
</feature>
<dbReference type="GO" id="GO:0008171">
    <property type="term" value="F:O-methyltransferase activity"/>
    <property type="evidence" value="ECO:0007669"/>
    <property type="project" value="InterPro"/>
</dbReference>
<evidence type="ECO:0000313" key="6">
    <source>
        <dbReference type="Proteomes" id="UP001148614"/>
    </source>
</evidence>
<dbReference type="EMBL" id="JANPWZ010003458">
    <property type="protein sequence ID" value="KAJ3552567.1"/>
    <property type="molecule type" value="Genomic_DNA"/>
</dbReference>
<dbReference type="SUPFAM" id="SSF53335">
    <property type="entry name" value="S-adenosyl-L-methionine-dependent methyltransferases"/>
    <property type="match status" value="1"/>
</dbReference>
<gene>
    <name evidence="5" type="ORF">NPX13_g11081</name>
</gene>
<evidence type="ECO:0000259" key="4">
    <source>
        <dbReference type="Pfam" id="PF00891"/>
    </source>
</evidence>
<evidence type="ECO:0000256" key="3">
    <source>
        <dbReference type="ARBA" id="ARBA00022691"/>
    </source>
</evidence>
<evidence type="ECO:0000256" key="2">
    <source>
        <dbReference type="ARBA" id="ARBA00022679"/>
    </source>
</evidence>
<keyword evidence="6" id="KW-1185">Reference proteome</keyword>
<comment type="caution">
    <text evidence="5">The sequence shown here is derived from an EMBL/GenBank/DDBJ whole genome shotgun (WGS) entry which is preliminary data.</text>
</comment>
<protein>
    <recommendedName>
        <fullName evidence="4">O-methyltransferase C-terminal domain-containing protein</fullName>
    </recommendedName>
</protein>
<dbReference type="PANTHER" id="PTHR43712">
    <property type="entry name" value="PUTATIVE (AFU_ORTHOLOGUE AFUA_4G14580)-RELATED"/>
    <property type="match status" value="1"/>
</dbReference>
<accession>A0A9W8N3C3</accession>
<dbReference type="Proteomes" id="UP001148614">
    <property type="component" value="Unassembled WGS sequence"/>
</dbReference>
<keyword evidence="2" id="KW-0808">Transferase</keyword>
<dbReference type="InterPro" id="IPR029063">
    <property type="entry name" value="SAM-dependent_MTases_sf"/>
</dbReference>
<dbReference type="InterPro" id="IPR016461">
    <property type="entry name" value="COMT-like"/>
</dbReference>
<sequence>MTHDFFIEQSIREADVYLYRACLHNWSDKYAVRILRALIPALKVGARVLLNDVVVPGPEEMSLGEASEVRSGDLSMMILFNAGDREVSDWARLFELASPRFEFKGAKRPPGSELWILEALWNGVDTAGQKSIG</sequence>
<dbReference type="AlphaFoldDB" id="A0A9W8N3C3"/>
<dbReference type="VEuPathDB" id="FungiDB:F4678DRAFT_473137"/>
<proteinExistence type="predicted"/>
<name>A0A9W8N3C3_9PEZI</name>
<evidence type="ECO:0000313" key="5">
    <source>
        <dbReference type="EMBL" id="KAJ3552567.1"/>
    </source>
</evidence>
<dbReference type="Pfam" id="PF00891">
    <property type="entry name" value="Methyltransf_2"/>
    <property type="match status" value="1"/>
</dbReference>
<reference evidence="5" key="1">
    <citation type="submission" date="2022-07" db="EMBL/GenBank/DDBJ databases">
        <title>Genome Sequence of Xylaria arbuscula.</title>
        <authorList>
            <person name="Buettner E."/>
        </authorList>
    </citation>
    <scope>NUCLEOTIDE SEQUENCE</scope>
    <source>
        <strain evidence="5">VT107</strain>
    </source>
</reference>
<keyword evidence="3" id="KW-0949">S-adenosyl-L-methionine</keyword>
<organism evidence="5 6">
    <name type="scientific">Xylaria arbuscula</name>
    <dbReference type="NCBI Taxonomy" id="114810"/>
    <lineage>
        <taxon>Eukaryota</taxon>
        <taxon>Fungi</taxon>
        <taxon>Dikarya</taxon>
        <taxon>Ascomycota</taxon>
        <taxon>Pezizomycotina</taxon>
        <taxon>Sordariomycetes</taxon>
        <taxon>Xylariomycetidae</taxon>
        <taxon>Xylariales</taxon>
        <taxon>Xylariaceae</taxon>
        <taxon>Xylaria</taxon>
    </lineage>
</organism>
<dbReference type="Gene3D" id="3.40.50.150">
    <property type="entry name" value="Vaccinia Virus protein VP39"/>
    <property type="match status" value="1"/>
</dbReference>
<evidence type="ECO:0000256" key="1">
    <source>
        <dbReference type="ARBA" id="ARBA00022603"/>
    </source>
</evidence>
<dbReference type="GO" id="GO:0032259">
    <property type="term" value="P:methylation"/>
    <property type="evidence" value="ECO:0007669"/>
    <property type="project" value="UniProtKB-KW"/>
</dbReference>
<dbReference type="PANTHER" id="PTHR43712:SF16">
    <property type="entry name" value="O-METHYLTRANSFERASE ELCB"/>
    <property type="match status" value="1"/>
</dbReference>
<dbReference type="InterPro" id="IPR001077">
    <property type="entry name" value="COMT_C"/>
</dbReference>
<dbReference type="PROSITE" id="PS51683">
    <property type="entry name" value="SAM_OMT_II"/>
    <property type="match status" value="1"/>
</dbReference>